<dbReference type="PATRIC" id="fig|1706437.3.peg.1330"/>
<dbReference type="PATRIC" id="fig|1706436.3.peg.1514"/>
<comment type="caution">
    <text evidence="4">The sequence shown here is derived from an EMBL/GenBank/DDBJ whole genome shotgun (WGS) entry which is preliminary data.</text>
</comment>
<accession>A0A150IVY8</accession>
<evidence type="ECO:0000256" key="1">
    <source>
        <dbReference type="ARBA" id="ARBA00010169"/>
    </source>
</evidence>
<evidence type="ECO:0000313" key="7">
    <source>
        <dbReference type="Proteomes" id="UP000092403"/>
    </source>
</evidence>
<gene>
    <name evidence="4" type="primary">cutA</name>
    <name evidence="2" type="ORF">APG10_01493</name>
    <name evidence="3" type="ORF">APG11_01320</name>
    <name evidence="4" type="ORF">APG12_01652</name>
</gene>
<sequence length="106" mass="12400">MTLLVVSTVPNEDMAKYLSKILLENRIAACVNIISEVKSHYWWNKSIESSNEAILLIKTTEDKYSQLEDLIRKNHPYEIPEIIAFDIKKGFIKYLNWIEDETKTLP</sequence>
<dbReference type="EMBL" id="LNGE01000046">
    <property type="protein sequence ID" value="KYC44707.1"/>
    <property type="molecule type" value="Genomic_DNA"/>
</dbReference>
<organism evidence="4 7">
    <name type="scientific">Candidatus Methanofastidiosum methylothiophilum</name>
    <dbReference type="NCBI Taxonomy" id="1705564"/>
    <lineage>
        <taxon>Archaea</taxon>
        <taxon>Methanobacteriati</taxon>
        <taxon>Methanobacteriota</taxon>
        <taxon>Stenosarchaea group</taxon>
        <taxon>Candidatus Methanofastidiosia</taxon>
        <taxon>Candidatus Methanofastidiosales</taxon>
        <taxon>Candidatus Methanofastidiosaceae</taxon>
        <taxon>Candidatus Methanofastidiosum</taxon>
    </lineage>
</organism>
<dbReference type="PATRIC" id="fig|1706438.3.peg.1656"/>
<evidence type="ECO:0000313" key="4">
    <source>
        <dbReference type="EMBL" id="KYC49156.1"/>
    </source>
</evidence>
<evidence type="ECO:0000313" key="5">
    <source>
        <dbReference type="Proteomes" id="UP000091929"/>
    </source>
</evidence>
<dbReference type="PANTHER" id="PTHR23419:SF8">
    <property type="entry name" value="FI09726P"/>
    <property type="match status" value="1"/>
</dbReference>
<evidence type="ECO:0000313" key="2">
    <source>
        <dbReference type="EMBL" id="KYC44707.1"/>
    </source>
</evidence>
<accession>A0A150IID8</accession>
<name>A0A150IVY8_9EURY</name>
<dbReference type="GO" id="GO:0005507">
    <property type="term" value="F:copper ion binding"/>
    <property type="evidence" value="ECO:0007669"/>
    <property type="project" value="TreeGrafter"/>
</dbReference>
<dbReference type="InterPro" id="IPR004323">
    <property type="entry name" value="Ion_tolerance_CutA"/>
</dbReference>
<dbReference type="Pfam" id="PF03091">
    <property type="entry name" value="CutA1"/>
    <property type="match status" value="1"/>
</dbReference>
<comment type="similarity">
    <text evidence="1">Belongs to the CutA family.</text>
</comment>
<protein>
    <submittedName>
        <fullName evidence="4">Divalent-cation tolerance protein CutA</fullName>
    </submittedName>
</protein>
<evidence type="ECO:0000313" key="3">
    <source>
        <dbReference type="EMBL" id="KYC47222.1"/>
    </source>
</evidence>
<dbReference type="SUPFAM" id="SSF54913">
    <property type="entry name" value="GlnB-like"/>
    <property type="match status" value="1"/>
</dbReference>
<evidence type="ECO:0000313" key="6">
    <source>
        <dbReference type="Proteomes" id="UP000092401"/>
    </source>
</evidence>
<dbReference type="Proteomes" id="UP000091929">
    <property type="component" value="Unassembled WGS sequence"/>
</dbReference>
<accession>A0A150IQS0</accession>
<dbReference type="Gene3D" id="3.30.70.120">
    <property type="match status" value="1"/>
</dbReference>
<dbReference type="Proteomes" id="UP000092401">
    <property type="component" value="Unassembled WGS sequence"/>
</dbReference>
<dbReference type="Proteomes" id="UP000092403">
    <property type="component" value="Unassembled WGS sequence"/>
</dbReference>
<dbReference type="InterPro" id="IPR015867">
    <property type="entry name" value="N-reg_PII/ATP_PRibTrfase_C"/>
</dbReference>
<reference evidence="5 6" key="1">
    <citation type="journal article" date="2016" name="ISME J.">
        <title>Chasing the elusive Euryarchaeota class WSA2: genomes reveal a uniquely fastidious methyl-reducing methanogen.</title>
        <authorList>
            <person name="Nobu M.K."/>
            <person name="Narihiro T."/>
            <person name="Kuroda K."/>
            <person name="Mei R."/>
            <person name="Liu W.T."/>
        </authorList>
    </citation>
    <scope>NUCLEOTIDE SEQUENCE [LARGE SCALE GENOMIC DNA]</scope>
    <source>
        <strain evidence="2">B03fssc0709_Meth_Bin005</strain>
        <strain evidence="3">B15fssc0709_Meth_Bin003</strain>
        <strain evidence="4">BMIXfssc0709_Meth_Bin006</strain>
    </source>
</reference>
<proteinExistence type="inferred from homology"/>
<dbReference type="GO" id="GO:0010038">
    <property type="term" value="P:response to metal ion"/>
    <property type="evidence" value="ECO:0007669"/>
    <property type="project" value="InterPro"/>
</dbReference>
<dbReference type="EMBL" id="LNJC01000045">
    <property type="protein sequence ID" value="KYC49156.1"/>
    <property type="molecule type" value="Genomic_DNA"/>
</dbReference>
<dbReference type="AlphaFoldDB" id="A0A150IVY8"/>
<dbReference type="InterPro" id="IPR011322">
    <property type="entry name" value="N-reg_PII-like_a/b"/>
</dbReference>
<dbReference type="PANTHER" id="PTHR23419">
    <property type="entry name" value="DIVALENT CATION TOLERANCE CUTA-RELATED"/>
    <property type="match status" value="1"/>
</dbReference>
<dbReference type="EMBL" id="LNGF01000029">
    <property type="protein sequence ID" value="KYC47222.1"/>
    <property type="molecule type" value="Genomic_DNA"/>
</dbReference>